<dbReference type="Pfam" id="PF02518">
    <property type="entry name" value="HATPase_c"/>
    <property type="match status" value="1"/>
</dbReference>
<dbReference type="Proteomes" id="UP001595965">
    <property type="component" value="Unassembled WGS sequence"/>
</dbReference>
<dbReference type="Gene3D" id="1.20.5.1930">
    <property type="match status" value="1"/>
</dbReference>
<feature type="transmembrane region" description="Helical" evidence="5">
    <location>
        <begin position="156"/>
        <end position="175"/>
    </location>
</feature>
<evidence type="ECO:0000259" key="7">
    <source>
        <dbReference type="Pfam" id="PF07730"/>
    </source>
</evidence>
<keyword evidence="9" id="KW-1185">Reference proteome</keyword>
<feature type="compositionally biased region" description="Low complexity" evidence="4">
    <location>
        <begin position="12"/>
        <end position="26"/>
    </location>
</feature>
<dbReference type="PANTHER" id="PTHR24421">
    <property type="entry name" value="NITRATE/NITRITE SENSOR PROTEIN NARX-RELATED"/>
    <property type="match status" value="1"/>
</dbReference>
<reference evidence="9" key="1">
    <citation type="journal article" date="2019" name="Int. J. Syst. Evol. Microbiol.">
        <title>The Global Catalogue of Microorganisms (GCM) 10K type strain sequencing project: providing services to taxonomists for standard genome sequencing and annotation.</title>
        <authorList>
            <consortium name="The Broad Institute Genomics Platform"/>
            <consortium name="The Broad Institute Genome Sequencing Center for Infectious Disease"/>
            <person name="Wu L."/>
            <person name="Ma J."/>
        </authorList>
    </citation>
    <scope>NUCLEOTIDE SEQUENCE [LARGE SCALE GENOMIC DNA]</scope>
    <source>
        <strain evidence="9">CGMCC 1.12125</strain>
    </source>
</reference>
<dbReference type="InterPro" id="IPR011712">
    <property type="entry name" value="Sig_transdc_His_kin_sub3_dim/P"/>
</dbReference>
<evidence type="ECO:0000256" key="1">
    <source>
        <dbReference type="ARBA" id="ARBA00022679"/>
    </source>
</evidence>
<comment type="caution">
    <text evidence="8">The sequence shown here is derived from an EMBL/GenBank/DDBJ whole genome shotgun (WGS) entry which is preliminary data.</text>
</comment>
<dbReference type="SUPFAM" id="SSF55874">
    <property type="entry name" value="ATPase domain of HSP90 chaperone/DNA topoisomerase II/histidine kinase"/>
    <property type="match status" value="1"/>
</dbReference>
<dbReference type="GO" id="GO:0016301">
    <property type="term" value="F:kinase activity"/>
    <property type="evidence" value="ECO:0007669"/>
    <property type="project" value="UniProtKB-KW"/>
</dbReference>
<keyword evidence="2 8" id="KW-0418">Kinase</keyword>
<dbReference type="InterPro" id="IPR003594">
    <property type="entry name" value="HATPase_dom"/>
</dbReference>
<evidence type="ECO:0000313" key="9">
    <source>
        <dbReference type="Proteomes" id="UP001595965"/>
    </source>
</evidence>
<keyword evidence="3" id="KW-0902">Two-component regulatory system</keyword>
<accession>A0ABV8XRX1</accession>
<dbReference type="EMBL" id="JBHSEN010000001">
    <property type="protein sequence ID" value="MFC4428260.1"/>
    <property type="molecule type" value="Genomic_DNA"/>
</dbReference>
<feature type="domain" description="Signal transduction histidine kinase subgroup 3 dimerisation and phosphoacceptor" evidence="7">
    <location>
        <begin position="221"/>
        <end position="286"/>
    </location>
</feature>
<dbReference type="PANTHER" id="PTHR24421:SF63">
    <property type="entry name" value="SENSOR HISTIDINE KINASE DESK"/>
    <property type="match status" value="1"/>
</dbReference>
<name>A0ABV8XRX1_9MICC</name>
<evidence type="ECO:0000256" key="4">
    <source>
        <dbReference type="SAM" id="MobiDB-lite"/>
    </source>
</evidence>
<dbReference type="Pfam" id="PF07730">
    <property type="entry name" value="HisKA_3"/>
    <property type="match status" value="1"/>
</dbReference>
<evidence type="ECO:0000256" key="5">
    <source>
        <dbReference type="SAM" id="Phobius"/>
    </source>
</evidence>
<feature type="transmembrane region" description="Helical" evidence="5">
    <location>
        <begin position="181"/>
        <end position="201"/>
    </location>
</feature>
<keyword evidence="5" id="KW-0812">Transmembrane</keyword>
<keyword evidence="1" id="KW-0808">Transferase</keyword>
<dbReference type="InterPro" id="IPR036890">
    <property type="entry name" value="HATPase_C_sf"/>
</dbReference>
<evidence type="ECO:0000256" key="3">
    <source>
        <dbReference type="ARBA" id="ARBA00023012"/>
    </source>
</evidence>
<sequence>MPRGARTRPEGPEGSEAPEGSEGPAGRITVQPAGPYGVGEWPEVPLKANERGPVLITAGVWLVFLVVPLVAMVTGDAPLGTKVLGCAGLAAFVVAYMGHFIWPWPWRTLPHWVNTAAVTAVLLLCVLATIPASGLNSFNFLPFTLAIWIFPHRLRIGLPVSVALSTAWVVVALSVDAGGSRFWLIVPTVMALVIMLALRLAMEREERSRILGEELALSRQRERVGRDVHDVLGHSLTVITLKTELARRLVDTNPEQAKSELDEVLELSRQSLAEVRTTVGGLHAPDLGAQLASARTALQAAGITFRLPEVASVAGYRSERRELFAWCLREAVTNVIRHSGATHCSVTITADRLTVADDGTGIGASASPGNGLSGMRHRVTEAGGSLSLSQVHPGSDRPGTTLEVHL</sequence>
<gene>
    <name evidence="8" type="ORF">ACFO0K_01040</name>
</gene>
<evidence type="ECO:0000313" key="8">
    <source>
        <dbReference type="EMBL" id="MFC4428260.1"/>
    </source>
</evidence>
<feature type="transmembrane region" description="Helical" evidence="5">
    <location>
        <begin position="116"/>
        <end position="135"/>
    </location>
</feature>
<dbReference type="InterPro" id="IPR050482">
    <property type="entry name" value="Sensor_HK_TwoCompSys"/>
</dbReference>
<evidence type="ECO:0000256" key="2">
    <source>
        <dbReference type="ARBA" id="ARBA00022777"/>
    </source>
</evidence>
<keyword evidence="5" id="KW-1133">Transmembrane helix</keyword>
<feature type="region of interest" description="Disordered" evidence="4">
    <location>
        <begin position="386"/>
        <end position="406"/>
    </location>
</feature>
<protein>
    <submittedName>
        <fullName evidence="8">Sensor histidine kinase</fullName>
    </submittedName>
</protein>
<dbReference type="CDD" id="cd16917">
    <property type="entry name" value="HATPase_UhpB-NarQ-NarX-like"/>
    <property type="match status" value="1"/>
</dbReference>
<feature type="region of interest" description="Disordered" evidence="4">
    <location>
        <begin position="1"/>
        <end position="29"/>
    </location>
</feature>
<feature type="domain" description="Histidine kinase/HSP90-like ATPase" evidence="6">
    <location>
        <begin position="327"/>
        <end position="406"/>
    </location>
</feature>
<feature type="transmembrane region" description="Helical" evidence="5">
    <location>
        <begin position="52"/>
        <end position="71"/>
    </location>
</feature>
<keyword evidence="5" id="KW-0472">Membrane</keyword>
<proteinExistence type="predicted"/>
<feature type="transmembrane region" description="Helical" evidence="5">
    <location>
        <begin position="83"/>
        <end position="104"/>
    </location>
</feature>
<dbReference type="RefSeq" id="WP_344230407.1">
    <property type="nucleotide sequence ID" value="NZ_BAAALH010000002.1"/>
</dbReference>
<dbReference type="Gene3D" id="3.30.565.10">
    <property type="entry name" value="Histidine kinase-like ATPase, C-terminal domain"/>
    <property type="match status" value="1"/>
</dbReference>
<organism evidence="8 9">
    <name type="scientific">Citricoccus alkalitolerans</name>
    <dbReference type="NCBI Taxonomy" id="246603"/>
    <lineage>
        <taxon>Bacteria</taxon>
        <taxon>Bacillati</taxon>
        <taxon>Actinomycetota</taxon>
        <taxon>Actinomycetes</taxon>
        <taxon>Micrococcales</taxon>
        <taxon>Micrococcaceae</taxon>
        <taxon>Citricoccus</taxon>
    </lineage>
</organism>
<evidence type="ECO:0000259" key="6">
    <source>
        <dbReference type="Pfam" id="PF02518"/>
    </source>
</evidence>